<reference evidence="2" key="1">
    <citation type="submission" date="2023-07" db="EMBL/GenBank/DDBJ databases">
        <title>30 novel species of actinomycetes from the DSMZ collection.</title>
        <authorList>
            <person name="Nouioui I."/>
        </authorList>
    </citation>
    <scope>NUCLEOTIDE SEQUENCE [LARGE SCALE GENOMIC DNA]</scope>
    <source>
        <strain evidence="2">DSM 41921</strain>
    </source>
</reference>
<evidence type="ECO:0000313" key="2">
    <source>
        <dbReference type="Proteomes" id="UP001183586"/>
    </source>
</evidence>
<organism evidence="1 2">
    <name type="scientific">Streptomyces dubilierae</name>
    <dbReference type="NCBI Taxonomy" id="3075533"/>
    <lineage>
        <taxon>Bacteria</taxon>
        <taxon>Bacillati</taxon>
        <taxon>Actinomycetota</taxon>
        <taxon>Actinomycetes</taxon>
        <taxon>Kitasatosporales</taxon>
        <taxon>Streptomycetaceae</taxon>
        <taxon>Streptomyces</taxon>
    </lineage>
</organism>
<feature type="non-terminal residue" evidence="1">
    <location>
        <position position="159"/>
    </location>
</feature>
<dbReference type="InterPro" id="IPR036271">
    <property type="entry name" value="Tet_transcr_reg_TetR-rel_C_sf"/>
</dbReference>
<sequence length="159" mass="17781">LYAFIADIGSQRVRVYMEDRIRTLDPNRPFFDFLTDLLDDWVAYFADHPQDRSLHAAASFEVDTDARVSVRTVIHRHYLEVLRPLVQEAQARGDLRADADAGALLSLLLMIFPHLALAPYVRGMDPILGLDEPSPEQPTLAVRRLVAVLAAAFSPATEA</sequence>
<keyword evidence="2" id="KW-1185">Reference proteome</keyword>
<dbReference type="RefSeq" id="WP_311689283.1">
    <property type="nucleotide sequence ID" value="NZ_JAVREU010000054.1"/>
</dbReference>
<feature type="non-terminal residue" evidence="1">
    <location>
        <position position="1"/>
    </location>
</feature>
<dbReference type="SUPFAM" id="SSF48498">
    <property type="entry name" value="Tetracyclin repressor-like, C-terminal domain"/>
    <property type="match status" value="1"/>
</dbReference>
<dbReference type="Proteomes" id="UP001183586">
    <property type="component" value="Unassembled WGS sequence"/>
</dbReference>
<comment type="caution">
    <text evidence="1">The sequence shown here is derived from an EMBL/GenBank/DDBJ whole genome shotgun (WGS) entry which is preliminary data.</text>
</comment>
<proteinExistence type="predicted"/>
<evidence type="ECO:0000313" key="1">
    <source>
        <dbReference type="EMBL" id="MDT0393062.1"/>
    </source>
</evidence>
<protein>
    <submittedName>
        <fullName evidence="1">TetR/AcrR family transcriptional regulator</fullName>
    </submittedName>
</protein>
<dbReference type="EMBL" id="JAVREU010000054">
    <property type="protein sequence ID" value="MDT0393062.1"/>
    <property type="molecule type" value="Genomic_DNA"/>
</dbReference>
<accession>A0ABU2PLN3</accession>
<name>A0ABU2PLN3_9ACTN</name>
<dbReference type="Gene3D" id="1.10.357.10">
    <property type="entry name" value="Tetracycline Repressor, domain 2"/>
    <property type="match status" value="1"/>
</dbReference>
<gene>
    <name evidence="1" type="ORF">RM641_37220</name>
</gene>